<keyword evidence="1" id="KW-0812">Transmembrane</keyword>
<dbReference type="OrthoDB" id="10352569at2759"/>
<proteinExistence type="predicted"/>
<organism evidence="2 3">
    <name type="scientific">Papaver somniferum</name>
    <name type="common">Opium poppy</name>
    <dbReference type="NCBI Taxonomy" id="3469"/>
    <lineage>
        <taxon>Eukaryota</taxon>
        <taxon>Viridiplantae</taxon>
        <taxon>Streptophyta</taxon>
        <taxon>Embryophyta</taxon>
        <taxon>Tracheophyta</taxon>
        <taxon>Spermatophyta</taxon>
        <taxon>Magnoliopsida</taxon>
        <taxon>Ranunculales</taxon>
        <taxon>Papaveraceae</taxon>
        <taxon>Papaveroideae</taxon>
        <taxon>Papaver</taxon>
    </lineage>
</organism>
<gene>
    <name evidence="2" type="ORF">C5167_004419</name>
</gene>
<dbReference type="EMBL" id="CM010718">
    <property type="protein sequence ID" value="RZC57119.1"/>
    <property type="molecule type" value="Genomic_DNA"/>
</dbReference>
<evidence type="ECO:0000256" key="1">
    <source>
        <dbReference type="SAM" id="Phobius"/>
    </source>
</evidence>
<dbReference type="Proteomes" id="UP000316621">
    <property type="component" value="Chromosome 4"/>
</dbReference>
<name>A0A4Y7JBK7_PAPSO</name>
<feature type="transmembrane region" description="Helical" evidence="1">
    <location>
        <begin position="192"/>
        <end position="212"/>
    </location>
</feature>
<reference evidence="2 3" key="1">
    <citation type="journal article" date="2018" name="Science">
        <title>The opium poppy genome and morphinan production.</title>
        <authorList>
            <person name="Guo L."/>
            <person name="Winzer T."/>
            <person name="Yang X."/>
            <person name="Li Y."/>
            <person name="Ning Z."/>
            <person name="He Z."/>
            <person name="Teodor R."/>
            <person name="Lu Y."/>
            <person name="Bowser T.A."/>
            <person name="Graham I.A."/>
            <person name="Ye K."/>
        </authorList>
    </citation>
    <scope>NUCLEOTIDE SEQUENCE [LARGE SCALE GENOMIC DNA]</scope>
    <source>
        <strain evidence="3">cv. HN1</strain>
        <tissue evidence="2">Leaves</tissue>
    </source>
</reference>
<keyword evidence="3" id="KW-1185">Reference proteome</keyword>
<keyword evidence="1" id="KW-1133">Transmembrane helix</keyword>
<dbReference type="Gramene" id="RZC57119">
    <property type="protein sequence ID" value="RZC57119"/>
    <property type="gene ID" value="C5167_004419"/>
</dbReference>
<protein>
    <submittedName>
        <fullName evidence="2">Uncharacterized protein</fullName>
    </submittedName>
</protein>
<keyword evidence="1" id="KW-0472">Membrane</keyword>
<accession>A0A4Y7JBK7</accession>
<evidence type="ECO:0000313" key="2">
    <source>
        <dbReference type="EMBL" id="RZC57119.1"/>
    </source>
</evidence>
<evidence type="ECO:0000313" key="3">
    <source>
        <dbReference type="Proteomes" id="UP000316621"/>
    </source>
</evidence>
<sequence>MGGRLADRFPFKQILKKSGNNTLEDENVMVNKDTHPEETFAREIVIDEKSVKNKRATMLKEIVRDIVNDKEFMAKVRHQGCILLKGIVHDIVNDEVFMAKVRCQAVNFVTEILKRIVADMVEIKHQEVKSTRVVKEQVNEPEIMNPVINTEVVKEKVKEPEFMIPVKSTGAIATLKEKVDIALGYSLVQMMVLLYMIALYIEYCLQTAVFVLKTVKKRWIDVEIKTSD</sequence>
<dbReference type="AlphaFoldDB" id="A0A4Y7JBK7"/>